<organism evidence="1">
    <name type="scientific">Oryza sativa subsp. japonica</name>
    <name type="common">Rice</name>
    <dbReference type="NCBI Taxonomy" id="39947"/>
    <lineage>
        <taxon>Eukaryota</taxon>
        <taxon>Viridiplantae</taxon>
        <taxon>Streptophyta</taxon>
        <taxon>Embryophyta</taxon>
        <taxon>Tracheophyta</taxon>
        <taxon>Spermatophyta</taxon>
        <taxon>Magnoliopsida</taxon>
        <taxon>Liliopsida</taxon>
        <taxon>Poales</taxon>
        <taxon>Poaceae</taxon>
        <taxon>BOP clade</taxon>
        <taxon>Oryzoideae</taxon>
        <taxon>Oryzeae</taxon>
        <taxon>Oryzinae</taxon>
        <taxon>Oryza</taxon>
        <taxon>Oryza sativa</taxon>
    </lineage>
</organism>
<protein>
    <submittedName>
        <fullName evidence="1">Uncharacterized protein</fullName>
    </submittedName>
</protein>
<name>Q2QT92_ORYSJ</name>
<reference evidence="1" key="2">
    <citation type="submission" date="2005-04" db="EMBL/GenBank/DDBJ databases">
        <authorList>
            <person name="Buell C.R."/>
            <person name="Wing R.A."/>
            <person name="McCombie W.A."/>
            <person name="Ouyang S."/>
        </authorList>
    </citation>
    <scope>NUCLEOTIDE SEQUENCE</scope>
</reference>
<accession>Q2QT92</accession>
<sequence>MDRRDRRQCTHTLTCVRRRGGRAASASISGEGHVVQLGHVLAHNTHVGFGLCLEVSVRLNGCEHGGSRSLLGRGSGLG</sequence>
<proteinExistence type="predicted"/>
<evidence type="ECO:0000313" key="1">
    <source>
        <dbReference type="EMBL" id="ABA97515.1"/>
    </source>
</evidence>
<gene>
    <name evidence="1" type="ordered locus">LOC_Os12g20440</name>
</gene>
<dbReference type="EMBL" id="DP000011">
    <property type="protein sequence ID" value="ABA97515.1"/>
    <property type="molecule type" value="Genomic_DNA"/>
</dbReference>
<dbReference type="AlphaFoldDB" id="Q2QT92"/>
<reference evidence="1" key="1">
    <citation type="journal article" date="2005" name="BMC Biol.">
        <title>The sequence of rice chromosomes 11 and 12, rich in disease resistance genes and recent gene duplications.</title>
        <authorList>
            <consortium name="The rice chromosomes 11 and 12 sequencing consortia"/>
        </authorList>
    </citation>
    <scope>NUCLEOTIDE SEQUENCE [LARGE SCALE GENOMIC DNA]</scope>
</reference>
<reference evidence="1" key="3">
    <citation type="submission" date="2006-01" db="EMBL/GenBank/DDBJ databases">
        <authorList>
            <person name="Buell R."/>
        </authorList>
    </citation>
    <scope>NUCLEOTIDE SEQUENCE</scope>
</reference>